<dbReference type="PANTHER" id="PTHR23253">
    <property type="entry name" value="EUKARYOTIC TRANSLATION INITIATION FACTOR 4 GAMMA"/>
    <property type="match status" value="1"/>
</dbReference>
<dbReference type="InterPro" id="IPR003890">
    <property type="entry name" value="MIF4G-like_typ-3"/>
</dbReference>
<comment type="caution">
    <text evidence="3">The sequence shown here is derived from an EMBL/GenBank/DDBJ whole genome shotgun (WGS) entry which is preliminary data.</text>
</comment>
<keyword evidence="4" id="KW-1185">Reference proteome</keyword>
<dbReference type="Gene3D" id="1.25.40.180">
    <property type="match status" value="1"/>
</dbReference>
<evidence type="ECO:0000313" key="4">
    <source>
        <dbReference type="Proteomes" id="UP001202328"/>
    </source>
</evidence>
<dbReference type="GO" id="GO:0016281">
    <property type="term" value="C:eukaryotic translation initiation factor 4F complex"/>
    <property type="evidence" value="ECO:0007669"/>
    <property type="project" value="TreeGrafter"/>
</dbReference>
<gene>
    <name evidence="3" type="ORF">MKW98_001724</name>
</gene>
<evidence type="ECO:0000259" key="2">
    <source>
        <dbReference type="SMART" id="SM00543"/>
    </source>
</evidence>
<feature type="region of interest" description="Disordered" evidence="1">
    <location>
        <begin position="320"/>
        <end position="341"/>
    </location>
</feature>
<dbReference type="PANTHER" id="PTHR23253:SF53">
    <property type="entry name" value="EUKARYOTIC TRANSLATION INITIATION FACTOR ISOFORM 4G-1"/>
    <property type="match status" value="1"/>
</dbReference>
<name>A0AAD4S6Y7_9MAGN</name>
<dbReference type="AlphaFoldDB" id="A0AAD4S6Y7"/>
<feature type="domain" description="MIF4G" evidence="2">
    <location>
        <begin position="42"/>
        <end position="283"/>
    </location>
</feature>
<dbReference type="SMART" id="SM00543">
    <property type="entry name" value="MIF4G"/>
    <property type="match status" value="1"/>
</dbReference>
<sequence>MAGNSSFPTVGEGPVSPPCLMKANVSWMSTVRGNLSHEERILRRVRGILNKLTVEKYTLLRTQLIDSGITTLHILQGVVSLILNKAMAEPMFCPLYAFLCHELSCSWLLDPPDGLPSFPSDKRVGKEITFKRILVNKCQQAFELENMKSRQQIMTGVSSDDRYKERRRNLGDIQFICELLKQRCSILPVFIVHRILGQLLDPNDAEVNVEAVCLLLSTVGKELDEWCTWVSKRKELSNESPNEYHRWHETYFGWLKDVLATHPQLETRLKFMIHNLLDLRTNKWVDLIHNKVKDKTIPELISVSEAKVLSHLHLGASTTTNTRNRRAVQFHPKNQPDPHRW</sequence>
<dbReference type="EMBL" id="JAJJMB010013564">
    <property type="protein sequence ID" value="KAI3867290.1"/>
    <property type="molecule type" value="Genomic_DNA"/>
</dbReference>
<evidence type="ECO:0000256" key="1">
    <source>
        <dbReference type="SAM" id="MobiDB-lite"/>
    </source>
</evidence>
<dbReference type="SUPFAM" id="SSF48371">
    <property type="entry name" value="ARM repeat"/>
    <property type="match status" value="1"/>
</dbReference>
<dbReference type="GO" id="GO:0003729">
    <property type="term" value="F:mRNA binding"/>
    <property type="evidence" value="ECO:0007669"/>
    <property type="project" value="TreeGrafter"/>
</dbReference>
<dbReference type="Proteomes" id="UP001202328">
    <property type="component" value="Unassembled WGS sequence"/>
</dbReference>
<dbReference type="GO" id="GO:0003743">
    <property type="term" value="F:translation initiation factor activity"/>
    <property type="evidence" value="ECO:0007669"/>
    <property type="project" value="TreeGrafter"/>
</dbReference>
<organism evidence="3 4">
    <name type="scientific">Papaver atlanticum</name>
    <dbReference type="NCBI Taxonomy" id="357466"/>
    <lineage>
        <taxon>Eukaryota</taxon>
        <taxon>Viridiplantae</taxon>
        <taxon>Streptophyta</taxon>
        <taxon>Embryophyta</taxon>
        <taxon>Tracheophyta</taxon>
        <taxon>Spermatophyta</taxon>
        <taxon>Magnoliopsida</taxon>
        <taxon>Ranunculales</taxon>
        <taxon>Papaveraceae</taxon>
        <taxon>Papaveroideae</taxon>
        <taxon>Papaver</taxon>
    </lineage>
</organism>
<evidence type="ECO:0000313" key="3">
    <source>
        <dbReference type="EMBL" id="KAI3867290.1"/>
    </source>
</evidence>
<proteinExistence type="predicted"/>
<accession>A0AAD4S6Y7</accession>
<dbReference type="InterPro" id="IPR016024">
    <property type="entry name" value="ARM-type_fold"/>
</dbReference>
<dbReference type="Pfam" id="PF02854">
    <property type="entry name" value="MIF4G"/>
    <property type="match status" value="1"/>
</dbReference>
<protein>
    <recommendedName>
        <fullName evidence="2">MIF4G domain-containing protein</fullName>
    </recommendedName>
</protein>
<reference evidence="3" key="1">
    <citation type="submission" date="2022-04" db="EMBL/GenBank/DDBJ databases">
        <title>A functionally conserved STORR gene fusion in Papaver species that diverged 16.8 million years ago.</title>
        <authorList>
            <person name="Catania T."/>
        </authorList>
    </citation>
    <scope>NUCLEOTIDE SEQUENCE</scope>
    <source>
        <strain evidence="3">S-188037</strain>
    </source>
</reference>